<dbReference type="FunFam" id="1.20.1270.280:FF:000002">
    <property type="entry name" value="Dynein heavy chain 5, axonemal"/>
    <property type="match status" value="1"/>
</dbReference>
<dbReference type="Gene3D" id="1.20.1270.280">
    <property type="match status" value="1"/>
</dbReference>
<dbReference type="InterPro" id="IPR041228">
    <property type="entry name" value="Dynein_C"/>
</dbReference>
<dbReference type="GO" id="GO:0005524">
    <property type="term" value="F:ATP binding"/>
    <property type="evidence" value="ECO:0007669"/>
    <property type="project" value="UniProtKB-KW"/>
</dbReference>
<evidence type="ECO:0000256" key="5">
    <source>
        <dbReference type="ARBA" id="ARBA00022741"/>
    </source>
</evidence>
<comment type="similarity">
    <text evidence="2">Belongs to the dynein heavy chain family.</text>
</comment>
<keyword evidence="7" id="KW-0243">Dynein</keyword>
<keyword evidence="3" id="KW-0963">Cytoplasm</keyword>
<evidence type="ECO:0000256" key="7">
    <source>
        <dbReference type="ARBA" id="ARBA00023017"/>
    </source>
</evidence>
<dbReference type="InterPro" id="IPR004273">
    <property type="entry name" value="Dynein_heavy_D6_P-loop"/>
</dbReference>
<dbReference type="GO" id="GO:0051959">
    <property type="term" value="F:dynein light intermediate chain binding"/>
    <property type="evidence" value="ECO:0007669"/>
    <property type="project" value="InterPro"/>
</dbReference>
<evidence type="ECO:0000256" key="12">
    <source>
        <dbReference type="ARBA" id="ARBA00023273"/>
    </source>
</evidence>
<keyword evidence="6" id="KW-0067">ATP-binding</keyword>
<keyword evidence="10" id="KW-0505">Motor protein</keyword>
<name>A0AA85JM35_TRIRE</name>
<dbReference type="GO" id="GO:0005874">
    <property type="term" value="C:microtubule"/>
    <property type="evidence" value="ECO:0007669"/>
    <property type="project" value="UniProtKB-KW"/>
</dbReference>
<evidence type="ECO:0000259" key="15">
    <source>
        <dbReference type="Pfam" id="PF18199"/>
    </source>
</evidence>
<sequence>MSLVNCMYQTSLRQFLALFDQSLARSEKSPVTSKRITNVIDYMTYDVWRYVIRGLYEVDKSTFSLLLALKIDMQAGRVRHEEFQYFIKGGASLDMNTVKPKPFKWITDMTWLNLVALSNLNQFASILDQVVNNERGWRQWIEKSSPELETLPDGYQSRADTLRRLLLIRAWCPDRIMNQANIYVGDTLGKKFAEGFVLDLDGVYQESTPLWPMVGLLSTGSDPTPQIELLAKKYRVDCKTISMGQGQEIHARRLVNNLLQSGGWIMLQNCHLSLSYVGELLNQITEMDHIHPEFRIWVTTEVHPQFPISFLQTSIKFTNEPPQGIRAGLKRTYATFNQDYIDINNQPQWKPMIYAIAFLHTTVQERRKYGPIGWNIPYEFNTSDLNASLQFVQNQLDDMDPKLGIDWKCVTYMLGEIQYGGRVTDDFDNRLLNTYCKLWFNEGLFNPDFKFAQCYTIPRVQKINEFLEAINEIPLYDSPQAFGLHENVDITYQSKKAKVVLDCILNVQPKDANTGASETREDVVRRMAMDLLDKLPPDYIQFEVNECLNQMGALQPMNIFLRQELNRIQLLLTTMREDLVNLTLAIDGTVVMSEHLRQTLDCMYDARIPKQWTKLSWESSTLGFWFTELIERNHQFHEWLYNGRPTCFWMTGFFNPQGFLTAIRQEVTRMHKGWALDTVVLWNEVTRFMKDDIPQRPPAEGAYIYGLFLEGAEFDQKNLRLTEAKPKILYQSMPVIHIQAMDIAKDKEIPKEMLKNFYVCPVYRKPCRTDRTYVTSLYLRCPPNKPTDHWVLRGVALLCDIR</sequence>
<dbReference type="InterPro" id="IPR041658">
    <property type="entry name" value="AAA_lid_11"/>
</dbReference>
<dbReference type="Pfam" id="PF03028">
    <property type="entry name" value="Dynein_heavy"/>
    <property type="match status" value="1"/>
</dbReference>
<evidence type="ECO:0000256" key="2">
    <source>
        <dbReference type="ARBA" id="ARBA00008887"/>
    </source>
</evidence>
<dbReference type="InterPro" id="IPR027417">
    <property type="entry name" value="P-loop_NTPase"/>
</dbReference>
<dbReference type="GO" id="GO:0008569">
    <property type="term" value="F:minus-end-directed microtubule motor activity"/>
    <property type="evidence" value="ECO:0007669"/>
    <property type="project" value="InterPro"/>
</dbReference>
<dbReference type="FunFam" id="1.10.8.720:FF:000004">
    <property type="entry name" value="Dynein heavy chain 5, axonemal"/>
    <property type="match status" value="1"/>
</dbReference>
<keyword evidence="4" id="KW-0493">Microtubule</keyword>
<evidence type="ECO:0000256" key="9">
    <source>
        <dbReference type="ARBA" id="ARBA00023069"/>
    </source>
</evidence>
<evidence type="ECO:0000256" key="10">
    <source>
        <dbReference type="ARBA" id="ARBA00023175"/>
    </source>
</evidence>
<keyword evidence="11" id="KW-0206">Cytoskeleton</keyword>
<dbReference type="Gene3D" id="3.10.490.20">
    <property type="match status" value="1"/>
</dbReference>
<evidence type="ECO:0000256" key="6">
    <source>
        <dbReference type="ARBA" id="ARBA00022840"/>
    </source>
</evidence>
<reference evidence="17" key="2">
    <citation type="submission" date="2023-11" db="UniProtKB">
        <authorList>
            <consortium name="WormBaseParasite"/>
        </authorList>
    </citation>
    <scope>IDENTIFICATION</scope>
</reference>
<evidence type="ECO:0000256" key="4">
    <source>
        <dbReference type="ARBA" id="ARBA00022701"/>
    </source>
</evidence>
<accession>A0AA85JM35</accession>
<dbReference type="Gene3D" id="1.10.8.720">
    <property type="entry name" value="Region D6 of dynein motor"/>
    <property type="match status" value="1"/>
</dbReference>
<evidence type="ECO:0000259" key="14">
    <source>
        <dbReference type="Pfam" id="PF18198"/>
    </source>
</evidence>
<dbReference type="PANTHER" id="PTHR46961:SF19">
    <property type="entry name" value="DYNEIN HEAVY CHAIN 5, AXONEMAL"/>
    <property type="match status" value="1"/>
</dbReference>
<keyword evidence="9" id="KW-0969">Cilium</keyword>
<dbReference type="GO" id="GO:0030286">
    <property type="term" value="C:dynein complex"/>
    <property type="evidence" value="ECO:0007669"/>
    <property type="project" value="UniProtKB-KW"/>
</dbReference>
<keyword evidence="8" id="KW-0175">Coiled coil</keyword>
<dbReference type="PANTHER" id="PTHR46961">
    <property type="entry name" value="DYNEIN HEAVY CHAIN 1, AXONEMAL-LIKE PROTEIN"/>
    <property type="match status" value="1"/>
</dbReference>
<evidence type="ECO:0000313" key="17">
    <source>
        <dbReference type="WBParaSite" id="TREG1_2780.1"/>
    </source>
</evidence>
<dbReference type="AlphaFoldDB" id="A0AA85JM35"/>
<dbReference type="InterPro" id="IPR043160">
    <property type="entry name" value="Dynein_C_barrel"/>
</dbReference>
<dbReference type="Pfam" id="PF18199">
    <property type="entry name" value="Dynein_C"/>
    <property type="match status" value="1"/>
</dbReference>
<feature type="domain" description="Dynein heavy chain C-terminal" evidence="15">
    <location>
        <begin position="496"/>
        <end position="799"/>
    </location>
</feature>
<comment type="subcellular location">
    <subcellularLocation>
        <location evidence="1">Cytoplasm</location>
        <location evidence="1">Cytoskeleton</location>
        <location evidence="1">Cilium axoneme</location>
    </subcellularLocation>
</comment>
<keyword evidence="5" id="KW-0547">Nucleotide-binding</keyword>
<dbReference type="FunFam" id="3.10.490.20:FF:000010">
    <property type="entry name" value="Dynein heavy chain, putative"/>
    <property type="match status" value="1"/>
</dbReference>
<dbReference type="Proteomes" id="UP000050795">
    <property type="component" value="Unassembled WGS sequence"/>
</dbReference>
<reference evidence="16" key="1">
    <citation type="submission" date="2022-06" db="EMBL/GenBank/DDBJ databases">
        <authorList>
            <person name="Berger JAMES D."/>
            <person name="Berger JAMES D."/>
        </authorList>
    </citation>
    <scope>NUCLEOTIDE SEQUENCE [LARGE SCALE GENOMIC DNA]</scope>
</reference>
<keyword evidence="16" id="KW-1185">Reference proteome</keyword>
<evidence type="ECO:0000259" key="13">
    <source>
        <dbReference type="Pfam" id="PF03028"/>
    </source>
</evidence>
<dbReference type="WBParaSite" id="TREG1_2780.1">
    <property type="protein sequence ID" value="TREG1_2780.1"/>
    <property type="gene ID" value="TREG1_2780"/>
</dbReference>
<dbReference type="FunFam" id="1.10.8.1220:FF:000001">
    <property type="entry name" value="Dynein axonemal heavy chain 5"/>
    <property type="match status" value="1"/>
</dbReference>
<organism evidence="16 17">
    <name type="scientific">Trichobilharzia regenti</name>
    <name type="common">Nasal bird schistosome</name>
    <dbReference type="NCBI Taxonomy" id="157069"/>
    <lineage>
        <taxon>Eukaryota</taxon>
        <taxon>Metazoa</taxon>
        <taxon>Spiralia</taxon>
        <taxon>Lophotrochozoa</taxon>
        <taxon>Platyhelminthes</taxon>
        <taxon>Trematoda</taxon>
        <taxon>Digenea</taxon>
        <taxon>Strigeidida</taxon>
        <taxon>Schistosomatoidea</taxon>
        <taxon>Schistosomatidae</taxon>
        <taxon>Trichobilharzia</taxon>
    </lineage>
</organism>
<dbReference type="Gene3D" id="3.40.50.300">
    <property type="entry name" value="P-loop containing nucleotide triphosphate hydrolases"/>
    <property type="match status" value="1"/>
</dbReference>
<proteinExistence type="inferred from homology"/>
<protein>
    <submittedName>
        <fullName evidence="17">Uncharacterized protein</fullName>
    </submittedName>
</protein>
<dbReference type="GO" id="GO:0005930">
    <property type="term" value="C:axoneme"/>
    <property type="evidence" value="ECO:0007669"/>
    <property type="project" value="UniProtKB-SubCell"/>
</dbReference>
<dbReference type="GO" id="GO:0045505">
    <property type="term" value="F:dynein intermediate chain binding"/>
    <property type="evidence" value="ECO:0007669"/>
    <property type="project" value="InterPro"/>
</dbReference>
<dbReference type="FunFam" id="3.40.50.300:FF:000320">
    <property type="entry name" value="Dynein, axonemal, heavy chain 5"/>
    <property type="match status" value="1"/>
</dbReference>
<dbReference type="InterPro" id="IPR026983">
    <property type="entry name" value="DHC"/>
</dbReference>
<dbReference type="Pfam" id="PF18198">
    <property type="entry name" value="AAA_lid_11"/>
    <property type="match status" value="1"/>
</dbReference>
<feature type="domain" description="Dynein heavy chain AAA lid" evidence="14">
    <location>
        <begin position="349"/>
        <end position="487"/>
    </location>
</feature>
<evidence type="ECO:0000256" key="8">
    <source>
        <dbReference type="ARBA" id="ARBA00023054"/>
    </source>
</evidence>
<evidence type="ECO:0000256" key="11">
    <source>
        <dbReference type="ARBA" id="ARBA00023212"/>
    </source>
</evidence>
<keyword evidence="12" id="KW-0966">Cell projection</keyword>
<evidence type="ECO:0000313" key="16">
    <source>
        <dbReference type="Proteomes" id="UP000050795"/>
    </source>
</evidence>
<dbReference type="Gene3D" id="1.10.8.1220">
    <property type="match status" value="1"/>
</dbReference>
<feature type="domain" description="Dynein heavy chain region D6 P-loop" evidence="13">
    <location>
        <begin position="210"/>
        <end position="318"/>
    </location>
</feature>
<evidence type="ECO:0000256" key="1">
    <source>
        <dbReference type="ARBA" id="ARBA00004430"/>
    </source>
</evidence>
<dbReference type="InterPro" id="IPR042219">
    <property type="entry name" value="AAA_lid_11_sf"/>
</dbReference>
<dbReference type="GO" id="GO:0007018">
    <property type="term" value="P:microtubule-based movement"/>
    <property type="evidence" value="ECO:0007669"/>
    <property type="project" value="InterPro"/>
</dbReference>
<evidence type="ECO:0000256" key="3">
    <source>
        <dbReference type="ARBA" id="ARBA00022490"/>
    </source>
</evidence>